<protein>
    <recommendedName>
        <fullName evidence="2">BTB domain-containing protein</fullName>
    </recommendedName>
</protein>
<dbReference type="SUPFAM" id="SSF54695">
    <property type="entry name" value="POZ domain"/>
    <property type="match status" value="1"/>
</dbReference>
<feature type="domain" description="BTB" evidence="2">
    <location>
        <begin position="61"/>
        <end position="157"/>
    </location>
</feature>
<proteinExistence type="predicted"/>
<evidence type="ECO:0000256" key="1">
    <source>
        <dbReference type="SAM" id="MobiDB-lite"/>
    </source>
</evidence>
<gene>
    <name evidence="3" type="primary">Acey_s0060.g3131</name>
    <name evidence="3" type="ORF">Y032_0060g3131</name>
</gene>
<feature type="region of interest" description="Disordered" evidence="1">
    <location>
        <begin position="1"/>
        <end position="20"/>
    </location>
</feature>
<dbReference type="InterPro" id="IPR045068">
    <property type="entry name" value="BACURD1-3"/>
</dbReference>
<accession>A0A016U3B8</accession>
<dbReference type="GO" id="GO:0051260">
    <property type="term" value="P:protein homooligomerization"/>
    <property type="evidence" value="ECO:0007669"/>
    <property type="project" value="InterPro"/>
</dbReference>
<dbReference type="AlphaFoldDB" id="A0A016U3B8"/>
<evidence type="ECO:0000259" key="2">
    <source>
        <dbReference type="SMART" id="SM00225"/>
    </source>
</evidence>
<dbReference type="SMART" id="SM00225">
    <property type="entry name" value="BTB"/>
    <property type="match status" value="1"/>
</dbReference>
<dbReference type="InterPro" id="IPR000210">
    <property type="entry name" value="BTB/POZ_dom"/>
</dbReference>
<evidence type="ECO:0000313" key="4">
    <source>
        <dbReference type="Proteomes" id="UP000024635"/>
    </source>
</evidence>
<dbReference type="InterPro" id="IPR011333">
    <property type="entry name" value="SKP1/BTB/POZ_sf"/>
</dbReference>
<dbReference type="Pfam" id="PF02214">
    <property type="entry name" value="BTB_2"/>
    <property type="match status" value="1"/>
</dbReference>
<dbReference type="OrthoDB" id="2414723at2759"/>
<name>A0A016U3B8_9BILA</name>
<keyword evidence="4" id="KW-1185">Reference proteome</keyword>
<dbReference type="PANTHER" id="PTHR11145">
    <property type="entry name" value="BTB/POZ DOMAIN-CONTAINING ADAPTER FOR CUL3-MEDIATED RHOA DEGRADATION PROTEIN FAMILY MEMBER"/>
    <property type="match status" value="1"/>
</dbReference>
<dbReference type="EMBL" id="JARK01001396">
    <property type="protein sequence ID" value="EYC09461.1"/>
    <property type="molecule type" value="Genomic_DNA"/>
</dbReference>
<evidence type="ECO:0000313" key="3">
    <source>
        <dbReference type="EMBL" id="EYC09461.1"/>
    </source>
</evidence>
<dbReference type="CDD" id="cd18316">
    <property type="entry name" value="BTB_POZ_KCTD-like"/>
    <property type="match status" value="1"/>
</dbReference>
<dbReference type="InterPro" id="IPR003131">
    <property type="entry name" value="T1-type_BTB"/>
</dbReference>
<dbReference type="STRING" id="53326.A0A016U3B8"/>
<dbReference type="Proteomes" id="UP000024635">
    <property type="component" value="Unassembled WGS sequence"/>
</dbReference>
<dbReference type="PANTHER" id="PTHR11145:SF8">
    <property type="entry name" value="RE57120P"/>
    <property type="match status" value="1"/>
</dbReference>
<dbReference type="Gene3D" id="3.30.710.10">
    <property type="entry name" value="Potassium Channel Kv1.1, Chain A"/>
    <property type="match status" value="1"/>
</dbReference>
<sequence length="159" mass="17869">MHAPTICKSPRDQPGGFNTGRPRDRLLSTADISSLLIIVLHCCCTHCFPAIVLLSSSTMSGTVILNVGGQKFTTTVETLTSTNSKDINYFAKLDTSHGEIFIDRDPTVFQYFLNYLRDGVMVWPEDHLTRTQILEEAKFYGFNKLIERTGYLPTLFLSL</sequence>
<reference evidence="4" key="1">
    <citation type="journal article" date="2015" name="Nat. Genet.">
        <title>The genome and transcriptome of the zoonotic hookworm Ancylostoma ceylanicum identify infection-specific gene families.</title>
        <authorList>
            <person name="Schwarz E.M."/>
            <person name="Hu Y."/>
            <person name="Antoshechkin I."/>
            <person name="Miller M.M."/>
            <person name="Sternberg P.W."/>
            <person name="Aroian R.V."/>
        </authorList>
    </citation>
    <scope>NUCLEOTIDE SEQUENCE</scope>
    <source>
        <strain evidence="4">HY135</strain>
    </source>
</reference>
<comment type="caution">
    <text evidence="3">The sequence shown here is derived from an EMBL/GenBank/DDBJ whole genome shotgun (WGS) entry which is preliminary data.</text>
</comment>
<organism evidence="3 4">
    <name type="scientific">Ancylostoma ceylanicum</name>
    <dbReference type="NCBI Taxonomy" id="53326"/>
    <lineage>
        <taxon>Eukaryota</taxon>
        <taxon>Metazoa</taxon>
        <taxon>Ecdysozoa</taxon>
        <taxon>Nematoda</taxon>
        <taxon>Chromadorea</taxon>
        <taxon>Rhabditida</taxon>
        <taxon>Rhabditina</taxon>
        <taxon>Rhabditomorpha</taxon>
        <taxon>Strongyloidea</taxon>
        <taxon>Ancylostomatidae</taxon>
        <taxon>Ancylostomatinae</taxon>
        <taxon>Ancylostoma</taxon>
    </lineage>
</organism>